<evidence type="ECO:0000256" key="1">
    <source>
        <dbReference type="SAM" id="MobiDB-lite"/>
    </source>
</evidence>
<feature type="compositionally biased region" description="Basic and acidic residues" evidence="1">
    <location>
        <begin position="1"/>
        <end position="16"/>
    </location>
</feature>
<evidence type="ECO:0000313" key="3">
    <source>
        <dbReference type="EMBL" id="KAF2738669.1"/>
    </source>
</evidence>
<dbReference type="OrthoDB" id="5287717at2759"/>
<gene>
    <name evidence="3" type="ORF">EJ04DRAFT_428482</name>
</gene>
<organism evidence="3 4">
    <name type="scientific">Polyplosphaeria fusca</name>
    <dbReference type="NCBI Taxonomy" id="682080"/>
    <lineage>
        <taxon>Eukaryota</taxon>
        <taxon>Fungi</taxon>
        <taxon>Dikarya</taxon>
        <taxon>Ascomycota</taxon>
        <taxon>Pezizomycotina</taxon>
        <taxon>Dothideomycetes</taxon>
        <taxon>Pleosporomycetidae</taxon>
        <taxon>Pleosporales</taxon>
        <taxon>Tetraplosphaeriaceae</taxon>
        <taxon>Polyplosphaeria</taxon>
    </lineage>
</organism>
<evidence type="ECO:0000313" key="4">
    <source>
        <dbReference type="Proteomes" id="UP000799444"/>
    </source>
</evidence>
<keyword evidence="2" id="KW-0472">Membrane</keyword>
<feature type="transmembrane region" description="Helical" evidence="2">
    <location>
        <begin position="604"/>
        <end position="623"/>
    </location>
</feature>
<feature type="transmembrane region" description="Helical" evidence="2">
    <location>
        <begin position="99"/>
        <end position="120"/>
    </location>
</feature>
<dbReference type="Proteomes" id="UP000799444">
    <property type="component" value="Unassembled WGS sequence"/>
</dbReference>
<keyword evidence="2" id="KW-0812">Transmembrane</keyword>
<accession>A0A9P4R4M5</accession>
<dbReference type="EMBL" id="ML996107">
    <property type="protein sequence ID" value="KAF2738669.1"/>
    <property type="molecule type" value="Genomic_DNA"/>
</dbReference>
<evidence type="ECO:0000256" key="2">
    <source>
        <dbReference type="SAM" id="Phobius"/>
    </source>
</evidence>
<name>A0A9P4R4M5_9PLEO</name>
<protein>
    <submittedName>
        <fullName evidence="3">Uncharacterized protein</fullName>
    </submittedName>
</protein>
<feature type="transmembrane region" description="Helical" evidence="2">
    <location>
        <begin position="180"/>
        <end position="202"/>
    </location>
</feature>
<feature type="region of interest" description="Disordered" evidence="1">
    <location>
        <begin position="1"/>
        <end position="23"/>
    </location>
</feature>
<reference evidence="3" key="1">
    <citation type="journal article" date="2020" name="Stud. Mycol.">
        <title>101 Dothideomycetes genomes: a test case for predicting lifestyles and emergence of pathogens.</title>
        <authorList>
            <person name="Haridas S."/>
            <person name="Albert R."/>
            <person name="Binder M."/>
            <person name="Bloem J."/>
            <person name="Labutti K."/>
            <person name="Salamov A."/>
            <person name="Andreopoulos B."/>
            <person name="Baker S."/>
            <person name="Barry K."/>
            <person name="Bills G."/>
            <person name="Bluhm B."/>
            <person name="Cannon C."/>
            <person name="Castanera R."/>
            <person name="Culley D."/>
            <person name="Daum C."/>
            <person name="Ezra D."/>
            <person name="Gonzalez J."/>
            <person name="Henrissat B."/>
            <person name="Kuo A."/>
            <person name="Liang C."/>
            <person name="Lipzen A."/>
            <person name="Lutzoni F."/>
            <person name="Magnuson J."/>
            <person name="Mondo S."/>
            <person name="Nolan M."/>
            <person name="Ohm R."/>
            <person name="Pangilinan J."/>
            <person name="Park H.-J."/>
            <person name="Ramirez L."/>
            <person name="Alfaro M."/>
            <person name="Sun H."/>
            <person name="Tritt A."/>
            <person name="Yoshinaga Y."/>
            <person name="Zwiers L.-H."/>
            <person name="Turgeon B."/>
            <person name="Goodwin S."/>
            <person name="Spatafora J."/>
            <person name="Crous P."/>
            <person name="Grigoriev I."/>
        </authorList>
    </citation>
    <scope>NUCLEOTIDE SEQUENCE</scope>
    <source>
        <strain evidence="3">CBS 125425</strain>
    </source>
</reference>
<proteinExistence type="predicted"/>
<keyword evidence="4" id="KW-1185">Reference proteome</keyword>
<feature type="transmembrane region" description="Helical" evidence="2">
    <location>
        <begin position="62"/>
        <end position="79"/>
    </location>
</feature>
<comment type="caution">
    <text evidence="3">The sequence shown here is derived from an EMBL/GenBank/DDBJ whole genome shotgun (WGS) entry which is preliminary data.</text>
</comment>
<keyword evidence="2" id="KW-1133">Transmembrane helix</keyword>
<dbReference type="AlphaFoldDB" id="A0A9P4R4M5"/>
<sequence>MSKLESHDSDEEHLLPKDGPGSSPVIHLATISDKAPRNTISAPTAAELTNQPLRRRFWKHEIILILVPLTTTIYFFYTWRRYLTRDKDEPLKYGSSSEIWINYSWFLIPVFGLGLAKYGIVGVEAAMLQSTIWQLPDTAAYLIHGDSSWSSPEEWGKVLVHWVKKLAKFHRARNGSIHRLWSLLAFLSLWPFMAFTFVGLSLELSDGFVETPDAPMVIGHTWDDFHSRQDLSSTVLQAWQTGAKPQVPGVGVIYTPDYLDRRKYSSLDHLPNSLPLDEKIPELFLAPQAKQPVSGHTWGLRVGYNCSPVADISEFTILNDNSVSPWLQTNDTYDTASGQKISIFDTLDGHGFVNIMAYVEIGVSSNISTYYDGTEPSNSDADGNDKADILEYLLWQIQATDGDKARAFNGTLEPTVKGLGQPFEKAADGGYTVNQTFFKSRGREPYEFGRIWPPRKVLSIAPPIGVRCRIVSALGTAELDPARATFHSFNQTPPPVYNSSLVYTETPRLGNIAAESMLHKYLELLTSTNTFCPQTVFNSASYPSFVQPQILRKSIMTALAMDALYLMYDGTFSGFDCARINHNLTSSRPGKVLTTGVIPPHVPAIGFAMWTLGSLLLVIVYGFRPRWSESLDGSSLFWRGVELADEAKDCLAKGRDREGALADLQGSIRYC</sequence>